<comment type="caution">
    <text evidence="2">The sequence shown here is derived from an EMBL/GenBank/DDBJ whole genome shotgun (WGS) entry which is preliminary data.</text>
</comment>
<keyword evidence="1" id="KW-0732">Signal</keyword>
<protein>
    <recommendedName>
        <fullName evidence="4">Fimbrillin-A associated anchor proteins Mfa1 and Mfa2</fullName>
    </recommendedName>
</protein>
<evidence type="ECO:0000313" key="3">
    <source>
        <dbReference type="Proteomes" id="UP000651112"/>
    </source>
</evidence>
<evidence type="ECO:0008006" key="4">
    <source>
        <dbReference type="Google" id="ProtNLM"/>
    </source>
</evidence>
<dbReference type="PROSITE" id="PS51257">
    <property type="entry name" value="PROKAR_LIPOPROTEIN"/>
    <property type="match status" value="1"/>
</dbReference>
<name>A0ABR7XNC2_9SPHI</name>
<evidence type="ECO:0000256" key="1">
    <source>
        <dbReference type="SAM" id="SignalP"/>
    </source>
</evidence>
<dbReference type="RefSeq" id="WP_190312421.1">
    <property type="nucleotide sequence ID" value="NZ_JACNYL010000001.1"/>
</dbReference>
<accession>A0ABR7XNC2</accession>
<dbReference type="Proteomes" id="UP000651112">
    <property type="component" value="Unassembled WGS sequence"/>
</dbReference>
<feature type="chain" id="PRO_5047405966" description="Fimbrillin-A associated anchor proteins Mfa1 and Mfa2" evidence="1">
    <location>
        <begin position="21"/>
        <end position="525"/>
    </location>
</feature>
<reference evidence="2 3" key="1">
    <citation type="submission" date="2020-08" db="EMBL/GenBank/DDBJ databases">
        <title>Sphingobacterium sp. DN00404 isolated from aquaculture water.</title>
        <authorList>
            <person name="Zhang M."/>
        </authorList>
    </citation>
    <scope>NUCLEOTIDE SEQUENCE [LARGE SCALE GENOMIC DNA]</scope>
    <source>
        <strain evidence="2 3">KCTC 42746</strain>
    </source>
</reference>
<dbReference type="EMBL" id="JACNYL010000001">
    <property type="protein sequence ID" value="MBD1420674.1"/>
    <property type="molecule type" value="Genomic_DNA"/>
</dbReference>
<keyword evidence="3" id="KW-1185">Reference proteome</keyword>
<gene>
    <name evidence="2" type="ORF">H8B21_03725</name>
</gene>
<proteinExistence type="predicted"/>
<feature type="signal peptide" evidence="1">
    <location>
        <begin position="1"/>
        <end position="20"/>
    </location>
</feature>
<organism evidence="2 3">
    <name type="scientific">Sphingobacterium chuzhouense</name>
    <dbReference type="NCBI Taxonomy" id="1742264"/>
    <lineage>
        <taxon>Bacteria</taxon>
        <taxon>Pseudomonadati</taxon>
        <taxon>Bacteroidota</taxon>
        <taxon>Sphingobacteriia</taxon>
        <taxon>Sphingobacteriales</taxon>
        <taxon>Sphingobacteriaceae</taxon>
        <taxon>Sphingobacterium</taxon>
    </lineage>
</organism>
<sequence>MKHNYIKALVACFIAVAVFASSCQKENGVDNLGGEATVTINMQGVGPSTGNKAKAGLRASASAGNTVATPAVQRQVVKFNNQFNVKATLREVTPASSTPALRASANRAETTATGAGDILPLADGTEYTVVISQGGEVVTTETFTQGDSEHKFNIEAGSYTYVAYAYGDADASGADRDPLWVSGSLNVTAGENNTLSIVLEHKLTEVTVVFDAGAGRTINAIGAGTLAPNHSYEFNEQTGVVTFGGATTAAAISFTGQTPGQIWTSNPTMIAVEDTDNGVVELSNVTINNTPGSITSDGWALRAGVQYRLELNLGDKEEEGIEIGGSVWSPGNLTYDPSTDEYGFSDANNQPGDYWFAGYTKPKVLPDPSNSNQNPSLGTNGPLGDPCALAGSWRLPTRAEMAELQTNTNAGGADNPGTPQSWAVARWVDTFTPSTGNTLGMFFGTQVHPGVANRDNYLFLLFGGSYNDNNVLSALNTKGYYLITDPSQTSGYNFLDIGGQKESLGWDMSFTYNANHAVQIRCVQN</sequence>
<evidence type="ECO:0000313" key="2">
    <source>
        <dbReference type="EMBL" id="MBD1420674.1"/>
    </source>
</evidence>